<protein>
    <submittedName>
        <fullName evidence="7">Interferon-inducible GTPase 1</fullName>
    </submittedName>
</protein>
<keyword evidence="5" id="KW-1133">Transmembrane helix</keyword>
<dbReference type="GO" id="GO:0003924">
    <property type="term" value="F:GTPase activity"/>
    <property type="evidence" value="ECO:0007669"/>
    <property type="project" value="TreeGrafter"/>
</dbReference>
<dbReference type="GO" id="GO:0045087">
    <property type="term" value="P:innate immune response"/>
    <property type="evidence" value="ECO:0007669"/>
    <property type="project" value="TreeGrafter"/>
</dbReference>
<dbReference type="InterPro" id="IPR027417">
    <property type="entry name" value="P-loop_NTPase"/>
</dbReference>
<dbReference type="InterPro" id="IPR051515">
    <property type="entry name" value="IRG"/>
</dbReference>
<evidence type="ECO:0000256" key="5">
    <source>
        <dbReference type="SAM" id="Phobius"/>
    </source>
</evidence>
<feature type="transmembrane region" description="Helical" evidence="5">
    <location>
        <begin position="20"/>
        <end position="48"/>
    </location>
</feature>
<feature type="domain" description="IRG-type G" evidence="6">
    <location>
        <begin position="193"/>
        <end position="375"/>
    </location>
</feature>
<dbReference type="GO" id="GO:0005525">
    <property type="term" value="F:GTP binding"/>
    <property type="evidence" value="ECO:0007669"/>
    <property type="project" value="UniProtKB-KW"/>
</dbReference>
<dbReference type="Gene3D" id="3.40.50.300">
    <property type="entry name" value="P-loop containing nucleotide triphosphate hydrolases"/>
    <property type="match status" value="1"/>
</dbReference>
<dbReference type="Pfam" id="PF17307">
    <property type="entry name" value="Smim3"/>
    <property type="match status" value="1"/>
</dbReference>
<dbReference type="GO" id="GO:0000045">
    <property type="term" value="P:autophagosome assembly"/>
    <property type="evidence" value="ECO:0007669"/>
    <property type="project" value="TreeGrafter"/>
</dbReference>
<reference evidence="7" key="1">
    <citation type="submission" date="2020-03" db="EMBL/GenBank/DDBJ databases">
        <title>Studies in the Genomics of Life Span.</title>
        <authorList>
            <person name="Glass D."/>
        </authorList>
    </citation>
    <scope>NUCLEOTIDE SEQUENCE</scope>
    <source>
        <strain evidence="7">SUZIE</strain>
        <tissue evidence="7">Muscle</tissue>
    </source>
</reference>
<evidence type="ECO:0000256" key="3">
    <source>
        <dbReference type="ARBA" id="ARBA00022801"/>
    </source>
</evidence>
<dbReference type="InterPro" id="IPR007743">
    <property type="entry name" value="Immunity-related_GTPase-like"/>
</dbReference>
<dbReference type="Pfam" id="PF05049">
    <property type="entry name" value="IIGP"/>
    <property type="match status" value="1"/>
</dbReference>
<name>A0AA41MEF0_SCICA</name>
<dbReference type="Proteomes" id="UP001166674">
    <property type="component" value="Unassembled WGS sequence"/>
</dbReference>
<dbReference type="PANTHER" id="PTHR32341:SF15">
    <property type="entry name" value="INTERFERON-GAMMA-INDUCIBLE GTPASE 10-RELATED"/>
    <property type="match status" value="1"/>
</dbReference>
<dbReference type="SUPFAM" id="SSF52540">
    <property type="entry name" value="P-loop containing nucleoside triphosphate hydrolases"/>
    <property type="match status" value="1"/>
</dbReference>
<dbReference type="CDD" id="cd04104">
    <property type="entry name" value="p47_IIGP_like"/>
    <property type="match status" value="1"/>
</dbReference>
<dbReference type="GO" id="GO:0035458">
    <property type="term" value="P:cellular response to interferon-beta"/>
    <property type="evidence" value="ECO:0007669"/>
    <property type="project" value="TreeGrafter"/>
</dbReference>
<keyword evidence="2" id="KW-0547">Nucleotide-binding</keyword>
<keyword evidence="5" id="KW-0472">Membrane</keyword>
<evidence type="ECO:0000313" key="8">
    <source>
        <dbReference type="Proteomes" id="UP001166674"/>
    </source>
</evidence>
<keyword evidence="3" id="KW-0378">Hydrolase</keyword>
<evidence type="ECO:0000259" key="6">
    <source>
        <dbReference type="PROSITE" id="PS51716"/>
    </source>
</evidence>
<dbReference type="FunFam" id="3.40.50.300:FF:000541">
    <property type="entry name" value="Immunity related GTPase M"/>
    <property type="match status" value="1"/>
</dbReference>
<dbReference type="GO" id="GO:0005789">
    <property type="term" value="C:endoplasmic reticulum membrane"/>
    <property type="evidence" value="ECO:0007669"/>
    <property type="project" value="TreeGrafter"/>
</dbReference>
<keyword evidence="8" id="KW-1185">Reference proteome</keyword>
<evidence type="ECO:0000256" key="1">
    <source>
        <dbReference type="ARBA" id="ARBA00005429"/>
    </source>
</evidence>
<evidence type="ECO:0000256" key="4">
    <source>
        <dbReference type="ARBA" id="ARBA00023134"/>
    </source>
</evidence>
<evidence type="ECO:0000313" key="7">
    <source>
        <dbReference type="EMBL" id="MBZ3870306.1"/>
    </source>
</evidence>
<evidence type="ECO:0000256" key="2">
    <source>
        <dbReference type="ARBA" id="ARBA00022741"/>
    </source>
</evidence>
<comment type="caution">
    <text evidence="7">The sequence shown here is derived from an EMBL/GenBank/DDBJ whole genome shotgun (WGS) entry which is preliminary data.</text>
</comment>
<dbReference type="AlphaFoldDB" id="A0AA41MEF0"/>
<comment type="similarity">
    <text evidence="1">Belongs to the TRAFAC class dynamin-like GTPase superfamily. IRG family.</text>
</comment>
<proteinExistence type="inferred from homology"/>
<dbReference type="EMBL" id="JAATJV010146399">
    <property type="protein sequence ID" value="MBZ3870306.1"/>
    <property type="molecule type" value="Genomic_DNA"/>
</dbReference>
<keyword evidence="5" id="KW-0812">Transmembrane</keyword>
<organism evidence="7 8">
    <name type="scientific">Sciurus carolinensis</name>
    <name type="common">Eastern gray squirrel</name>
    <dbReference type="NCBI Taxonomy" id="30640"/>
    <lineage>
        <taxon>Eukaryota</taxon>
        <taxon>Metazoa</taxon>
        <taxon>Chordata</taxon>
        <taxon>Craniata</taxon>
        <taxon>Vertebrata</taxon>
        <taxon>Euteleostomi</taxon>
        <taxon>Mammalia</taxon>
        <taxon>Eutheria</taxon>
        <taxon>Euarchontoglires</taxon>
        <taxon>Glires</taxon>
        <taxon>Rodentia</taxon>
        <taxon>Sciuromorpha</taxon>
        <taxon>Sciuridae</taxon>
        <taxon>Sciurinae</taxon>
        <taxon>Sciurini</taxon>
        <taxon>Sciurus</taxon>
    </lineage>
</organism>
<gene>
    <name evidence="7" type="ORF">SUZIE_107280</name>
</gene>
<keyword evidence="4" id="KW-0342">GTP-binding</keyword>
<dbReference type="InterPro" id="IPR030385">
    <property type="entry name" value="G_IRG_dom"/>
</dbReference>
<dbReference type="InterPro" id="IPR035275">
    <property type="entry name" value="Smim3"/>
</dbReference>
<sequence length="553" mass="62482">MDAISQSPVDAVLPKHILDVWAIVLIILATIVIMTSLLLCPATAVIIYRMRTQPVLSQLSEESPRGIMASNSNTYSISLSHLVLLHPECQKPPVLLPAQESLNSVVIPVHSVSAYSELLHLLTVMGQWFSGTPDDAQHQDLASSFKAYFKNFKMENKIISQEATSLIELHLQKGNIQGAISAIDDALKEINNAPLHIAVTGESGAGKSSFINALRGVGHEGEEAAPVGVVETTMERTPYKHPNFSNITIWDLPGIGTIKLQPKDYLEKVKFKEYDFFIIVSSTRFKKNDLDLAKAIKIMKKNFYFVKAKVDSDLRNEEISKPTTFDREKVLKQIREDCVRNIKENKIDEPQVFLISNHNVSEYDFPIMMDTLIKDLPAQKRHIFMLSLPNITEVAIQRKRDSMKQFIWLEAIKAGVPAFVPLKKFISDHEEEKLKASLNSYRVFLGVDDASLQHLAKNLQVPVEQLKEMIKSPTLLETKKEETREEMFRRYLENFFIHGGGLLGAGLNFKKIFYLQLYLLDTVANDAKILLKETYSGNQFKPKPHTAADHDRT</sequence>
<dbReference type="PANTHER" id="PTHR32341">
    <property type="entry name" value="INTERFERON-INDUCIBLE GTPASE"/>
    <property type="match status" value="1"/>
</dbReference>
<dbReference type="PROSITE" id="PS51716">
    <property type="entry name" value="G_IRG"/>
    <property type="match status" value="1"/>
</dbReference>
<accession>A0AA41MEF0</accession>